<dbReference type="Proteomes" id="UP001234297">
    <property type="component" value="Chromosome 8"/>
</dbReference>
<proteinExistence type="predicted"/>
<keyword evidence="2" id="KW-1185">Reference proteome</keyword>
<reference evidence="1 2" key="1">
    <citation type="journal article" date="2022" name="Hortic Res">
        <title>A haplotype resolved chromosomal level avocado genome allows analysis of novel avocado genes.</title>
        <authorList>
            <person name="Nath O."/>
            <person name="Fletcher S.J."/>
            <person name="Hayward A."/>
            <person name="Shaw L.M."/>
            <person name="Masouleh A.K."/>
            <person name="Furtado A."/>
            <person name="Henry R.J."/>
            <person name="Mitter N."/>
        </authorList>
    </citation>
    <scope>NUCLEOTIDE SEQUENCE [LARGE SCALE GENOMIC DNA]</scope>
    <source>
        <strain evidence="2">cv. Hass</strain>
    </source>
</reference>
<evidence type="ECO:0000313" key="2">
    <source>
        <dbReference type="Proteomes" id="UP001234297"/>
    </source>
</evidence>
<sequence>MGWKGLRAGEVETGCIKLGSTGKNLVEPELDPNHAGLDFKTGGGAGCYQLDLACDTGIDSVYKAIFRRRRCLEVKKLIPEAFQDGSL</sequence>
<accession>A0ACC2LF86</accession>
<gene>
    <name evidence="1" type="ORF">MRB53_025368</name>
</gene>
<protein>
    <submittedName>
        <fullName evidence="1">Uncharacterized protein</fullName>
    </submittedName>
</protein>
<name>A0ACC2LF86_PERAE</name>
<organism evidence="1 2">
    <name type="scientific">Persea americana</name>
    <name type="common">Avocado</name>
    <dbReference type="NCBI Taxonomy" id="3435"/>
    <lineage>
        <taxon>Eukaryota</taxon>
        <taxon>Viridiplantae</taxon>
        <taxon>Streptophyta</taxon>
        <taxon>Embryophyta</taxon>
        <taxon>Tracheophyta</taxon>
        <taxon>Spermatophyta</taxon>
        <taxon>Magnoliopsida</taxon>
        <taxon>Magnoliidae</taxon>
        <taxon>Laurales</taxon>
        <taxon>Lauraceae</taxon>
        <taxon>Persea</taxon>
    </lineage>
</organism>
<comment type="caution">
    <text evidence="1">The sequence shown here is derived from an EMBL/GenBank/DDBJ whole genome shotgun (WGS) entry which is preliminary data.</text>
</comment>
<evidence type="ECO:0000313" key="1">
    <source>
        <dbReference type="EMBL" id="KAJ8632032.1"/>
    </source>
</evidence>
<dbReference type="EMBL" id="CM056816">
    <property type="protein sequence ID" value="KAJ8632032.1"/>
    <property type="molecule type" value="Genomic_DNA"/>
</dbReference>